<comment type="caution">
    <text evidence="1">The sequence shown here is derived from an EMBL/GenBank/DDBJ whole genome shotgun (WGS) entry which is preliminary data.</text>
</comment>
<accession>A0A840Y4J4</accession>
<dbReference type="Proteomes" id="UP000562254">
    <property type="component" value="Unassembled WGS sequence"/>
</dbReference>
<evidence type="ECO:0008006" key="3">
    <source>
        <dbReference type="Google" id="ProtNLM"/>
    </source>
</evidence>
<dbReference type="RefSeq" id="WP_184483498.1">
    <property type="nucleotide sequence ID" value="NZ_JACIJE010000004.1"/>
</dbReference>
<sequence length="132" mass="14324">MKRDPIETLARLKALELRAAQRGLAEARGMQALAERRAAEADAMLRNEPPAPATPGYDAFLAHGLAERDRLAAEAADRAAASEAARQALALARGAEKVVAILRERRAAARRRDALRRAQLRLEDALPRDAQG</sequence>
<evidence type="ECO:0000313" key="2">
    <source>
        <dbReference type="Proteomes" id="UP000562254"/>
    </source>
</evidence>
<dbReference type="EMBL" id="JACIJE010000004">
    <property type="protein sequence ID" value="MBB5689552.1"/>
    <property type="molecule type" value="Genomic_DNA"/>
</dbReference>
<gene>
    <name evidence="1" type="ORF">FHS88_001677</name>
</gene>
<evidence type="ECO:0000313" key="1">
    <source>
        <dbReference type="EMBL" id="MBB5689552.1"/>
    </source>
</evidence>
<reference evidence="1 2" key="1">
    <citation type="submission" date="2020-08" db="EMBL/GenBank/DDBJ databases">
        <title>Genomic Encyclopedia of Type Strains, Phase IV (KMG-IV): sequencing the most valuable type-strain genomes for metagenomic binning, comparative biology and taxonomic classification.</title>
        <authorList>
            <person name="Goeker M."/>
        </authorList>
    </citation>
    <scope>NUCLEOTIDE SEQUENCE [LARGE SCALE GENOMIC DNA]</scope>
    <source>
        <strain evidence="1 2">DSM 25895</strain>
    </source>
</reference>
<keyword evidence="2" id="KW-1185">Reference proteome</keyword>
<protein>
    <recommendedName>
        <fullName evidence="3">Flagellar FliJ protein</fullName>
    </recommendedName>
</protein>
<proteinExistence type="predicted"/>
<dbReference type="AlphaFoldDB" id="A0A840Y4J4"/>
<organism evidence="1 2">
    <name type="scientific">Neoroseomonas alkaliterrae</name>
    <dbReference type="NCBI Taxonomy" id="1452450"/>
    <lineage>
        <taxon>Bacteria</taxon>
        <taxon>Pseudomonadati</taxon>
        <taxon>Pseudomonadota</taxon>
        <taxon>Alphaproteobacteria</taxon>
        <taxon>Acetobacterales</taxon>
        <taxon>Acetobacteraceae</taxon>
        <taxon>Neoroseomonas</taxon>
    </lineage>
</organism>
<name>A0A840Y4J4_9PROT</name>